<accession>A0A1X6NDC1</accession>
<evidence type="ECO:0000313" key="3">
    <source>
        <dbReference type="EMBL" id="OSX66502.1"/>
    </source>
</evidence>
<feature type="region of interest" description="Disordered" evidence="2">
    <location>
        <begin position="249"/>
        <end position="325"/>
    </location>
</feature>
<dbReference type="EMBL" id="KZ110592">
    <property type="protein sequence ID" value="OSX66502.1"/>
    <property type="molecule type" value="Genomic_DNA"/>
</dbReference>
<keyword evidence="4" id="KW-1185">Reference proteome</keyword>
<dbReference type="AlphaFoldDB" id="A0A1X6NDC1"/>
<feature type="compositionally biased region" description="Pro residues" evidence="2">
    <location>
        <begin position="84"/>
        <end position="94"/>
    </location>
</feature>
<feature type="compositionally biased region" description="Pro residues" evidence="2">
    <location>
        <begin position="284"/>
        <end position="296"/>
    </location>
</feature>
<proteinExistence type="inferred from homology"/>
<dbReference type="STRING" id="670580.A0A1X6NDC1"/>
<feature type="compositionally biased region" description="Polar residues" evidence="2">
    <location>
        <begin position="298"/>
        <end position="308"/>
    </location>
</feature>
<feature type="region of interest" description="Disordered" evidence="2">
    <location>
        <begin position="359"/>
        <end position="388"/>
    </location>
</feature>
<comment type="similarity">
    <text evidence="1">Belongs to the FAM72 family.</text>
</comment>
<feature type="region of interest" description="Disordered" evidence="2">
    <location>
        <begin position="81"/>
        <end position="121"/>
    </location>
</feature>
<dbReference type="Proteomes" id="UP000194127">
    <property type="component" value="Unassembled WGS sequence"/>
</dbReference>
<name>A0A1X6NDC1_9APHY</name>
<organism evidence="3 4">
    <name type="scientific">Postia placenta MAD-698-R-SB12</name>
    <dbReference type="NCBI Taxonomy" id="670580"/>
    <lineage>
        <taxon>Eukaryota</taxon>
        <taxon>Fungi</taxon>
        <taxon>Dikarya</taxon>
        <taxon>Basidiomycota</taxon>
        <taxon>Agaricomycotina</taxon>
        <taxon>Agaricomycetes</taxon>
        <taxon>Polyporales</taxon>
        <taxon>Adustoporiaceae</taxon>
        <taxon>Rhodonia</taxon>
    </lineage>
</organism>
<evidence type="ECO:0000256" key="2">
    <source>
        <dbReference type="SAM" id="MobiDB-lite"/>
    </source>
</evidence>
<dbReference type="PANTHER" id="PTHR31841:SF1">
    <property type="entry name" value="PROTEIN FAM72A-RELATED"/>
    <property type="match status" value="1"/>
</dbReference>
<dbReference type="GO" id="GO:0005829">
    <property type="term" value="C:cytosol"/>
    <property type="evidence" value="ECO:0007669"/>
    <property type="project" value="TreeGrafter"/>
</dbReference>
<dbReference type="GeneID" id="36323364"/>
<feature type="compositionally biased region" description="Polar residues" evidence="2">
    <location>
        <begin position="249"/>
        <end position="266"/>
    </location>
</feature>
<dbReference type="RefSeq" id="XP_024343296.1">
    <property type="nucleotide sequence ID" value="XM_024478414.1"/>
</dbReference>
<dbReference type="PANTHER" id="PTHR31841">
    <property type="entry name" value="PROTEIN FAM72A-RELATED"/>
    <property type="match status" value="1"/>
</dbReference>
<dbReference type="OrthoDB" id="2526683at2759"/>
<protein>
    <submittedName>
        <fullName evidence="3">Uncharacterized protein</fullName>
    </submittedName>
</protein>
<evidence type="ECO:0000256" key="1">
    <source>
        <dbReference type="ARBA" id="ARBA00006888"/>
    </source>
</evidence>
<sequence>MPPSYHHDYPYVPPPVPMDTMDPIPPPPPVAHKVWILDCKGCGMFLTNRGMKAVLLLRPNVPLYSTDALPINCSAYAPSSSVRVPPPTSGPPVAPTATVDGPLTHPDECPAPPTSPERTSSRSCECLTQTLCCHGCGTPVGYMIVSPCRRCTSSISVSNRTTNGHRFVFYSAEVTAEERHYVAGERGVIPFHPPATAPTAQSTAVSRHPGFSPALFYTYTMGAAQGLTRTNDPASTSEGRDQLLMHATESMSQAHSRTLSATSSDSMPPLMDPESPFRHVHSSPPSPSRPSPPPPTRAVSSHPTNAPNSPHLDVTSGPPAPPEAPVRLRVGEVLHWHNLVRSGEIPPVCDDARARRKGLGVDAKSCAQEAKDERKRAAATKPPVFAGR</sequence>
<dbReference type="InterPro" id="IPR026768">
    <property type="entry name" value="YPEH2ZP"/>
</dbReference>
<reference evidence="3 4" key="1">
    <citation type="submission" date="2017-04" db="EMBL/GenBank/DDBJ databases">
        <title>Genome Sequence of the Model Brown-Rot Fungus Postia placenta SB12.</title>
        <authorList>
            <consortium name="DOE Joint Genome Institute"/>
            <person name="Gaskell J."/>
            <person name="Kersten P."/>
            <person name="Larrondo L.F."/>
            <person name="Canessa P."/>
            <person name="Martinez D."/>
            <person name="Hibbett D."/>
            <person name="Schmoll M."/>
            <person name="Kubicek C.P."/>
            <person name="Martinez A.T."/>
            <person name="Yadav J."/>
            <person name="Master E."/>
            <person name="Magnuson J.K."/>
            <person name="James T."/>
            <person name="Yaver D."/>
            <person name="Berka R."/>
            <person name="Labutti K."/>
            <person name="Lipzen A."/>
            <person name="Aerts A."/>
            <person name="Barry K."/>
            <person name="Henrissat B."/>
            <person name="Blanchette R."/>
            <person name="Grigoriev I."/>
            <person name="Cullen D."/>
        </authorList>
    </citation>
    <scope>NUCLEOTIDE SEQUENCE [LARGE SCALE GENOMIC DNA]</scope>
    <source>
        <strain evidence="3 4">MAD-698-R-SB12</strain>
    </source>
</reference>
<evidence type="ECO:0000313" key="4">
    <source>
        <dbReference type="Proteomes" id="UP000194127"/>
    </source>
</evidence>
<dbReference type="Pfam" id="PF14976">
    <property type="entry name" value="YPEH2ZP"/>
    <property type="match status" value="1"/>
</dbReference>
<gene>
    <name evidence="3" type="ORF">POSPLADRAFT_1043925</name>
</gene>